<keyword evidence="5 7" id="KW-1133">Transmembrane helix</keyword>
<organism evidence="9 10">
    <name type="scientific">Methylomicrobium album BG8</name>
    <dbReference type="NCBI Taxonomy" id="686340"/>
    <lineage>
        <taxon>Bacteria</taxon>
        <taxon>Pseudomonadati</taxon>
        <taxon>Pseudomonadota</taxon>
        <taxon>Gammaproteobacteria</taxon>
        <taxon>Methylococcales</taxon>
        <taxon>Methylococcaceae</taxon>
        <taxon>Methylomicrobium</taxon>
    </lineage>
</organism>
<feature type="transmembrane region" description="Helical" evidence="7">
    <location>
        <begin position="6"/>
        <end position="32"/>
    </location>
</feature>
<dbReference type="Pfam" id="PF02683">
    <property type="entry name" value="DsbD_TM"/>
    <property type="match status" value="1"/>
</dbReference>
<evidence type="ECO:0000313" key="10">
    <source>
        <dbReference type="Proteomes" id="UP000005090"/>
    </source>
</evidence>
<accession>H8GQ97</accession>
<dbReference type="InterPro" id="IPR051790">
    <property type="entry name" value="Cytochrome_c-biogenesis_DsbD"/>
</dbReference>
<evidence type="ECO:0000313" key="9">
    <source>
        <dbReference type="EMBL" id="EIC28556.1"/>
    </source>
</evidence>
<dbReference type="STRING" id="686340.Metal_0722"/>
<feature type="domain" description="Cytochrome C biogenesis protein transmembrane" evidence="8">
    <location>
        <begin position="9"/>
        <end position="188"/>
    </location>
</feature>
<dbReference type="GO" id="GO:0016020">
    <property type="term" value="C:membrane"/>
    <property type="evidence" value="ECO:0007669"/>
    <property type="project" value="UniProtKB-SubCell"/>
</dbReference>
<dbReference type="AlphaFoldDB" id="H8GQ97"/>
<feature type="transmembrane region" description="Helical" evidence="7">
    <location>
        <begin position="202"/>
        <end position="219"/>
    </location>
</feature>
<dbReference type="Proteomes" id="UP000005090">
    <property type="component" value="Chromosome"/>
</dbReference>
<keyword evidence="4" id="KW-0201">Cytochrome c-type biogenesis</keyword>
<dbReference type="eggNOG" id="COG0785">
    <property type="taxonomic scope" value="Bacteria"/>
</dbReference>
<proteinExistence type="inferred from homology"/>
<sequence>MIVGMGVYGLSLVAGMLSTLSPCTLPLIPIILGTALTAHRWGPWALAAGLALAYALAGIFLATVGQMIGLDPALFRYFAAGLLILFGGVLLSARLQGVFAEALAGLSRRGQSWLEHVATDSLAGQFLLGALLGIVWSPCVGPTLGAAIVLAGQGKDLVHVSAIMALFGVGAALPLVGLGLMSHQAMRRFRSRLLATGTLGKKLLGSMLLLLGSIVVTGMDKVFEAWILTHAPAWLSNLTISV</sequence>
<keyword evidence="10" id="KW-1185">Reference proteome</keyword>
<comment type="similarity">
    <text evidence="2">Belongs to the DsbD family.</text>
</comment>
<dbReference type="PANTHER" id="PTHR31272">
    <property type="entry name" value="CYTOCHROME C-TYPE BIOGENESIS PROTEIN HI_1454-RELATED"/>
    <property type="match status" value="1"/>
</dbReference>
<evidence type="ECO:0000259" key="8">
    <source>
        <dbReference type="Pfam" id="PF02683"/>
    </source>
</evidence>
<evidence type="ECO:0000256" key="6">
    <source>
        <dbReference type="ARBA" id="ARBA00023136"/>
    </source>
</evidence>
<evidence type="ECO:0000256" key="3">
    <source>
        <dbReference type="ARBA" id="ARBA00022692"/>
    </source>
</evidence>
<comment type="subcellular location">
    <subcellularLocation>
        <location evidence="1">Membrane</location>
        <topology evidence="1">Multi-pass membrane protein</topology>
    </subcellularLocation>
</comment>
<dbReference type="InterPro" id="IPR003834">
    <property type="entry name" value="Cyt_c_assmbl_TM_dom"/>
</dbReference>
<evidence type="ECO:0000256" key="7">
    <source>
        <dbReference type="SAM" id="Phobius"/>
    </source>
</evidence>
<dbReference type="RefSeq" id="WP_005369685.1">
    <property type="nucleotide sequence ID" value="NZ_CM001475.1"/>
</dbReference>
<gene>
    <name evidence="9" type="ORF">Metal_0722</name>
</gene>
<protein>
    <submittedName>
        <fullName evidence="9">Cytochrome c biogenesis protein</fullName>
    </submittedName>
</protein>
<evidence type="ECO:0000256" key="1">
    <source>
        <dbReference type="ARBA" id="ARBA00004141"/>
    </source>
</evidence>
<feature type="transmembrane region" description="Helical" evidence="7">
    <location>
        <begin position="157"/>
        <end position="181"/>
    </location>
</feature>
<name>H8GQ97_METAL</name>
<keyword evidence="3 7" id="KW-0812">Transmembrane</keyword>
<feature type="transmembrane region" description="Helical" evidence="7">
    <location>
        <begin position="126"/>
        <end position="151"/>
    </location>
</feature>
<dbReference type="GO" id="GO:0017004">
    <property type="term" value="P:cytochrome complex assembly"/>
    <property type="evidence" value="ECO:0007669"/>
    <property type="project" value="UniProtKB-KW"/>
</dbReference>
<evidence type="ECO:0000256" key="5">
    <source>
        <dbReference type="ARBA" id="ARBA00022989"/>
    </source>
</evidence>
<dbReference type="PANTHER" id="PTHR31272:SF9">
    <property type="entry name" value="BLL1027 PROTEIN"/>
    <property type="match status" value="1"/>
</dbReference>
<evidence type="ECO:0000256" key="4">
    <source>
        <dbReference type="ARBA" id="ARBA00022748"/>
    </source>
</evidence>
<feature type="transmembrane region" description="Helical" evidence="7">
    <location>
        <begin position="74"/>
        <end position="93"/>
    </location>
</feature>
<evidence type="ECO:0000256" key="2">
    <source>
        <dbReference type="ARBA" id="ARBA00006143"/>
    </source>
</evidence>
<feature type="transmembrane region" description="Helical" evidence="7">
    <location>
        <begin position="44"/>
        <end position="68"/>
    </location>
</feature>
<reference evidence="9 10" key="1">
    <citation type="journal article" date="2013" name="Genome Announc.">
        <title>Genome Sequence of the Obligate Gammaproteobacterial Methanotroph Methylomicrobium album Strain BG8.</title>
        <authorList>
            <person name="Kits K.D."/>
            <person name="Kalyuzhnaya M.G."/>
            <person name="Klotz M.G."/>
            <person name="Jetten M.S."/>
            <person name="Op den Camp H.J."/>
            <person name="Vuilleumier S."/>
            <person name="Bringel F."/>
            <person name="Dispirito A.A."/>
            <person name="Murrell J.C."/>
            <person name="Bruce D."/>
            <person name="Cheng J.F."/>
            <person name="Copeland A."/>
            <person name="Goodwin L."/>
            <person name="Hauser L."/>
            <person name="Lajus A."/>
            <person name="Land M.L."/>
            <person name="Lapidus A."/>
            <person name="Lucas S."/>
            <person name="Medigue C."/>
            <person name="Pitluck S."/>
            <person name="Woyke T."/>
            <person name="Zeytun A."/>
            <person name="Stein L.Y."/>
        </authorList>
    </citation>
    <scope>NUCLEOTIDE SEQUENCE [LARGE SCALE GENOMIC DNA]</scope>
    <source>
        <strain evidence="9 10">BG8</strain>
    </source>
</reference>
<dbReference type="EMBL" id="CM001475">
    <property type="protein sequence ID" value="EIC28556.1"/>
    <property type="molecule type" value="Genomic_DNA"/>
</dbReference>
<dbReference type="HOGENOM" id="CLU_053225_4_0_6"/>
<keyword evidence="6 7" id="KW-0472">Membrane</keyword>